<accession>X1IZS3</accession>
<evidence type="ECO:0000313" key="1">
    <source>
        <dbReference type="EMBL" id="GAH63038.1"/>
    </source>
</evidence>
<comment type="caution">
    <text evidence="1">The sequence shown here is derived from an EMBL/GenBank/DDBJ whole genome shotgun (WGS) entry which is preliminary data.</text>
</comment>
<proteinExistence type="predicted"/>
<reference evidence="1" key="1">
    <citation type="journal article" date="2014" name="Front. Microbiol.">
        <title>High frequency of phylogenetically diverse reductive dehalogenase-homologous genes in deep subseafloor sedimentary metagenomes.</title>
        <authorList>
            <person name="Kawai M."/>
            <person name="Futagami T."/>
            <person name="Toyoda A."/>
            <person name="Takaki Y."/>
            <person name="Nishi S."/>
            <person name="Hori S."/>
            <person name="Arai W."/>
            <person name="Tsubouchi T."/>
            <person name="Morono Y."/>
            <person name="Uchiyama I."/>
            <person name="Ito T."/>
            <person name="Fujiyama A."/>
            <person name="Inagaki F."/>
            <person name="Takami H."/>
        </authorList>
    </citation>
    <scope>NUCLEOTIDE SEQUENCE</scope>
    <source>
        <strain evidence="1">Expedition CK06-06</strain>
    </source>
</reference>
<protein>
    <submittedName>
        <fullName evidence="1">Uncharacterized protein</fullName>
    </submittedName>
</protein>
<organism evidence="1">
    <name type="scientific">marine sediment metagenome</name>
    <dbReference type="NCBI Taxonomy" id="412755"/>
    <lineage>
        <taxon>unclassified sequences</taxon>
        <taxon>metagenomes</taxon>
        <taxon>ecological metagenomes</taxon>
    </lineage>
</organism>
<gene>
    <name evidence="1" type="ORF">S03H2_48217</name>
</gene>
<name>X1IZS3_9ZZZZ</name>
<dbReference type="AlphaFoldDB" id="X1IZS3"/>
<sequence length="70" mass="7947">MTVEDIERHEDAAARIDAKFARDIKELDATTATKIYDIARKIVYHNKRKQLRIVSPRSGSLLSSATLCMN</sequence>
<dbReference type="EMBL" id="BARU01030381">
    <property type="protein sequence ID" value="GAH63038.1"/>
    <property type="molecule type" value="Genomic_DNA"/>
</dbReference>